<dbReference type="RefSeq" id="XP_042602820.1">
    <property type="nucleotide sequence ID" value="XM_042746886.1"/>
</dbReference>
<dbReference type="AlphaFoldDB" id="A0A9Q9XJ71"/>
<sequence length="194" mass="22243">MGVVDPFPSYLSHNSFRQSVMADEASGSGVGEEYAFRWTKEQTEVFIKLRGENDELFTGAKNSATVGWRIVLEKMGLSGKVTPARAKKKWDNLKKKYKECKYPGSGEGVSGKPTAATCPGPSAAVSDQEEREEEEREGDRQPAAKKRRRDSDQELLDLIREDMRQQREAEERRAQERRERMDRLFSILERWVPK</sequence>
<dbReference type="GeneID" id="122141048"/>
<dbReference type="Pfam" id="PF13837">
    <property type="entry name" value="Myb_DNA-bind_4"/>
    <property type="match status" value="1"/>
</dbReference>
<feature type="region of interest" description="Disordered" evidence="1">
    <location>
        <begin position="99"/>
        <end position="179"/>
    </location>
</feature>
<proteinExistence type="predicted"/>
<feature type="compositionally biased region" description="Basic and acidic residues" evidence="1">
    <location>
        <begin position="149"/>
        <end position="179"/>
    </location>
</feature>
<protein>
    <submittedName>
        <fullName evidence="3">Trihelix transcription factor GT-3b-like</fullName>
    </submittedName>
</protein>
<reference evidence="3" key="1">
    <citation type="submission" date="2025-08" db="UniProtKB">
        <authorList>
            <consortium name="RefSeq"/>
        </authorList>
    </citation>
    <scope>IDENTIFICATION</scope>
    <source>
        <tissue evidence="3">Muscle</tissue>
    </source>
</reference>
<feature type="domain" description="Myb/SANT-like DNA-binding" evidence="2">
    <location>
        <begin position="37"/>
        <end position="107"/>
    </location>
</feature>
<name>A0A9Q9XJ71_CYPCA</name>
<organism evidence="3">
    <name type="scientific">Cyprinus carpio</name>
    <name type="common">Common carp</name>
    <dbReference type="NCBI Taxonomy" id="7962"/>
    <lineage>
        <taxon>Eukaryota</taxon>
        <taxon>Metazoa</taxon>
        <taxon>Chordata</taxon>
        <taxon>Craniata</taxon>
        <taxon>Vertebrata</taxon>
        <taxon>Euteleostomi</taxon>
        <taxon>Actinopterygii</taxon>
        <taxon>Neopterygii</taxon>
        <taxon>Teleostei</taxon>
        <taxon>Ostariophysi</taxon>
        <taxon>Cypriniformes</taxon>
        <taxon>Cyprinidae</taxon>
        <taxon>Cyprininae</taxon>
        <taxon>Cyprinus</taxon>
    </lineage>
</organism>
<dbReference type="InterPro" id="IPR044822">
    <property type="entry name" value="Myb_DNA-bind_4"/>
</dbReference>
<dbReference type="Proteomes" id="UP001155660">
    <property type="component" value="Chromosome A4"/>
</dbReference>
<feature type="compositionally biased region" description="Acidic residues" evidence="1">
    <location>
        <begin position="127"/>
        <end position="136"/>
    </location>
</feature>
<dbReference type="OrthoDB" id="8957283at2759"/>
<gene>
    <name evidence="3" type="primary">LOC122141048</name>
</gene>
<evidence type="ECO:0000313" key="3">
    <source>
        <dbReference type="RefSeq" id="XP_042602820.1"/>
    </source>
</evidence>
<accession>A0A9Q9XJ71</accession>
<evidence type="ECO:0000256" key="1">
    <source>
        <dbReference type="SAM" id="MobiDB-lite"/>
    </source>
</evidence>
<dbReference type="KEGG" id="ccar:122141048"/>
<evidence type="ECO:0000259" key="2">
    <source>
        <dbReference type="Pfam" id="PF13837"/>
    </source>
</evidence>